<dbReference type="SUPFAM" id="SSF50486">
    <property type="entry name" value="FMT C-terminal domain-like"/>
    <property type="match status" value="1"/>
</dbReference>
<dbReference type="InterPro" id="IPR036995">
    <property type="entry name" value="MPG_sf"/>
</dbReference>
<dbReference type="Pfam" id="PF02245">
    <property type="entry name" value="Pur_DNA_glyco"/>
    <property type="match status" value="1"/>
</dbReference>
<dbReference type="GO" id="GO:0003677">
    <property type="term" value="F:DNA binding"/>
    <property type="evidence" value="ECO:0007669"/>
    <property type="project" value="InterPro"/>
</dbReference>
<dbReference type="PANTHER" id="PTHR10429:SF0">
    <property type="entry name" value="DNA-3-METHYLADENINE GLYCOSYLASE"/>
    <property type="match status" value="1"/>
</dbReference>
<protein>
    <recommendedName>
        <fullName evidence="5">Putative 3-methyladenine DNA glycosylase</fullName>
        <ecNumber evidence="5">3.2.2.-</ecNumber>
    </recommendedName>
</protein>
<dbReference type="Proteomes" id="UP000015525">
    <property type="component" value="Unassembled WGS sequence"/>
</dbReference>
<evidence type="ECO:0000313" key="6">
    <source>
        <dbReference type="EMBL" id="EQB08129.1"/>
    </source>
</evidence>
<name>T0IEN6_9SPHN</name>
<dbReference type="EMBL" id="ATHO01000071">
    <property type="protein sequence ID" value="EQB08129.1"/>
    <property type="molecule type" value="Genomic_DNA"/>
</dbReference>
<dbReference type="HAMAP" id="MF_00527">
    <property type="entry name" value="3MGH"/>
    <property type="match status" value="1"/>
</dbReference>
<dbReference type="PATRIC" id="fig|1329909.3.peg.1715"/>
<proteinExistence type="inferred from homology"/>
<dbReference type="PANTHER" id="PTHR10429">
    <property type="entry name" value="DNA-3-METHYLADENINE GLYCOSYLASE"/>
    <property type="match status" value="1"/>
</dbReference>
<keyword evidence="7" id="KW-1185">Reference proteome</keyword>
<dbReference type="FunFam" id="3.10.300.10:FF:000001">
    <property type="entry name" value="Putative 3-methyladenine DNA glycosylase"/>
    <property type="match status" value="1"/>
</dbReference>
<organism evidence="6 7">
    <name type="scientific">Sphingobium quisquiliarum P25</name>
    <dbReference type="NCBI Taxonomy" id="1329909"/>
    <lineage>
        <taxon>Bacteria</taxon>
        <taxon>Pseudomonadati</taxon>
        <taxon>Pseudomonadota</taxon>
        <taxon>Alphaproteobacteria</taxon>
        <taxon>Sphingomonadales</taxon>
        <taxon>Sphingomonadaceae</taxon>
        <taxon>Sphingobium</taxon>
    </lineage>
</organism>
<dbReference type="InterPro" id="IPR011034">
    <property type="entry name" value="Formyl_transferase-like_C_sf"/>
</dbReference>
<dbReference type="NCBIfam" id="TIGR00567">
    <property type="entry name" value="3mg"/>
    <property type="match status" value="1"/>
</dbReference>
<comment type="similarity">
    <text evidence="1 5">Belongs to the DNA glycosylase MPG family.</text>
</comment>
<keyword evidence="2 5" id="KW-0227">DNA damage</keyword>
<comment type="caution">
    <text evidence="6">The sequence shown here is derived from an EMBL/GenBank/DDBJ whole genome shotgun (WGS) entry which is preliminary data.</text>
</comment>
<dbReference type="NCBIfam" id="NF002003">
    <property type="entry name" value="PRK00802.1-3"/>
    <property type="match status" value="1"/>
</dbReference>
<evidence type="ECO:0000256" key="3">
    <source>
        <dbReference type="ARBA" id="ARBA00022801"/>
    </source>
</evidence>
<accession>T0IEN6</accession>
<keyword evidence="3 5" id="KW-0378">Hydrolase</keyword>
<evidence type="ECO:0000256" key="2">
    <source>
        <dbReference type="ARBA" id="ARBA00022763"/>
    </source>
</evidence>
<dbReference type="EC" id="3.2.2.-" evidence="5"/>
<keyword evidence="4 5" id="KW-0234">DNA repair</keyword>
<dbReference type="RefSeq" id="WP_021238049.1">
    <property type="nucleotide sequence ID" value="NZ_ATHO01000071.1"/>
</dbReference>
<evidence type="ECO:0000256" key="5">
    <source>
        <dbReference type="HAMAP-Rule" id="MF_00527"/>
    </source>
</evidence>
<evidence type="ECO:0000313" key="7">
    <source>
        <dbReference type="Proteomes" id="UP000015525"/>
    </source>
</evidence>
<dbReference type="GO" id="GO:0003905">
    <property type="term" value="F:alkylbase DNA N-glycosylase activity"/>
    <property type="evidence" value="ECO:0007669"/>
    <property type="project" value="InterPro"/>
</dbReference>
<dbReference type="CDD" id="cd00540">
    <property type="entry name" value="AAG"/>
    <property type="match status" value="1"/>
</dbReference>
<evidence type="ECO:0000256" key="1">
    <source>
        <dbReference type="ARBA" id="ARBA00009232"/>
    </source>
</evidence>
<reference evidence="6 7" key="1">
    <citation type="journal article" date="2013" name="Genome Announc.">
        <title>Draft Genome Sequence of Sphingobium quisquiliarum Strain P25T, a Novel Hexachlorocyclohexane (HCH)-Degrading Bacterium Isolated from an HCH Dumpsite.</title>
        <authorList>
            <person name="Kumar Singh A."/>
            <person name="Sangwan N."/>
            <person name="Sharma A."/>
            <person name="Gupta V."/>
            <person name="Khurana J.P."/>
            <person name="Lal R."/>
        </authorList>
    </citation>
    <scope>NUCLEOTIDE SEQUENCE [LARGE SCALE GENOMIC DNA]</scope>
    <source>
        <strain evidence="6 7">P25</strain>
    </source>
</reference>
<dbReference type="Gene3D" id="3.10.300.10">
    <property type="entry name" value="Methylpurine-DNA glycosylase (MPG)"/>
    <property type="match status" value="1"/>
</dbReference>
<dbReference type="InterPro" id="IPR003180">
    <property type="entry name" value="MPG"/>
</dbReference>
<dbReference type="GO" id="GO:0006284">
    <property type="term" value="P:base-excision repair"/>
    <property type="evidence" value="ECO:0007669"/>
    <property type="project" value="InterPro"/>
</dbReference>
<evidence type="ECO:0000256" key="4">
    <source>
        <dbReference type="ARBA" id="ARBA00023204"/>
    </source>
</evidence>
<sequence>MTGITLTSSFFARPAEEVAPALIGAMVMVDGCGGMIVETEAYDAADPASHSFGGPTKRNAAMFGPPGHAYVYRIYGLHWCLNFVCAPGSAVLIRALEPRAGVEEMAARRGTGDVRRLCSGPGKLAQALGVDGTFNRLPLDQPPFGLSAAKGTETVVPDRRIGISVGTQTPWRFLLAGSPFVSKPPHRRLP</sequence>
<dbReference type="AlphaFoldDB" id="T0IEN6"/>
<gene>
    <name evidence="6" type="ORF">L288_08880</name>
</gene>